<keyword evidence="8" id="KW-0829">Tyrosine-protein kinase</keyword>
<evidence type="ECO:0000256" key="11">
    <source>
        <dbReference type="PROSITE-ProRule" id="PRU10141"/>
    </source>
</evidence>
<evidence type="ECO:0000256" key="13">
    <source>
        <dbReference type="SAM" id="Phobius"/>
    </source>
</evidence>
<dbReference type="Proteomes" id="UP001165289">
    <property type="component" value="Unassembled WGS sequence"/>
</dbReference>
<keyword evidence="4 11" id="KW-0547">Nucleotide-binding</keyword>
<keyword evidence="10" id="KW-1015">Disulfide bond</keyword>
<dbReference type="PROSITE" id="PS00022">
    <property type="entry name" value="EGF_1"/>
    <property type="match status" value="1"/>
</dbReference>
<sequence length="709" mass="80202">MQSLFYLFLLVTVFNFSFVYGNKVNCFGFQTCRNGICIEGPECACDEGFYGDFCDYRNVDISESNKCENVPGATMLDCKNEGVCIAFGTMSFCACIKTEFTGPLCQYNRTCESTCLRDDINGRPYCPAGKTRLYESCQDNGLQSTTMFVSELTSELPEITNPAATTTTGTSVNVFNNFTRNNETLSEEVFIIILVSVNVVFLLIIFVISISLFCVICFVVRAMNRKNKKPGFPSRRFDPEARSTLPAPNAISTSIQAPSVPTNEYEAPYDCLPRVQAARPYEIPRQPMRVPISIQRNRFPDTYRVNNHTYSIHSNISGMYFQIQEFHDNNDEAIAPSYAVIVPSAKDRESKVNGCTGSSLRKKTPPPIAPKPTQSPMTYWEPGKDFPSLFDQMHRSRYKEIKPENLKLFNLVGKGEFGDVWKGTLETPIGEIPVAIKLLNESLGKQENISFLQEAAIIGQFNHVNVLKLIGVVTLSEPKLIISELMEIQLRDYLINLRKRASLPFGEISGIFLGFCRGIALGMSYLSQKGFIHRDLAARNILLDTQNECKIADFGMTRRLMDSDYYKMNDTAVIPLKWSAPESVFFKKFHSKSDVWSFAMVLFEIWSLGSKPWPFDKLNSVVNKLNQSILLQPPTGCPRDIYIIMVLCWHPEADKRPSFTELCRMFNDTNIVSLQPPPGNDKSTVLGEDLCYSEDLYEDLQFSYRKQTQ</sequence>
<feature type="domain" description="EGF-like" evidence="16">
    <location>
        <begin position="63"/>
        <end position="106"/>
    </location>
</feature>
<dbReference type="GO" id="GO:0005886">
    <property type="term" value="C:plasma membrane"/>
    <property type="evidence" value="ECO:0007669"/>
    <property type="project" value="TreeGrafter"/>
</dbReference>
<dbReference type="CDD" id="cd00192">
    <property type="entry name" value="PTKc"/>
    <property type="match status" value="1"/>
</dbReference>
<comment type="catalytic activity">
    <reaction evidence="9">
        <text>L-tyrosyl-[protein] + ATP = O-phospho-L-tyrosyl-[protein] + ADP + H(+)</text>
        <dbReference type="Rhea" id="RHEA:10596"/>
        <dbReference type="Rhea" id="RHEA-COMP:10136"/>
        <dbReference type="Rhea" id="RHEA-COMP:20101"/>
        <dbReference type="ChEBI" id="CHEBI:15378"/>
        <dbReference type="ChEBI" id="CHEBI:30616"/>
        <dbReference type="ChEBI" id="CHEBI:46858"/>
        <dbReference type="ChEBI" id="CHEBI:61978"/>
        <dbReference type="ChEBI" id="CHEBI:456216"/>
        <dbReference type="EC" id="2.7.10.1"/>
    </reaction>
</comment>
<dbReference type="EMBL" id="JAKMXF010000024">
    <property type="protein sequence ID" value="KAI6660777.1"/>
    <property type="molecule type" value="Genomic_DNA"/>
</dbReference>
<dbReference type="InterPro" id="IPR000742">
    <property type="entry name" value="EGF"/>
</dbReference>
<dbReference type="FunFam" id="1.10.510.10:FF:001512">
    <property type="entry name" value="Receptor tyrosine-protein kinase erbB-2"/>
    <property type="match status" value="1"/>
</dbReference>
<evidence type="ECO:0000313" key="18">
    <source>
        <dbReference type="Proteomes" id="UP001165289"/>
    </source>
</evidence>
<evidence type="ECO:0000256" key="7">
    <source>
        <dbReference type="ARBA" id="ARBA00023136"/>
    </source>
</evidence>
<dbReference type="PANTHER" id="PTHR24416:SF631">
    <property type="entry name" value="SERINE_THREONINE_TYROSINE KINASE 1"/>
    <property type="match status" value="1"/>
</dbReference>
<keyword evidence="18" id="KW-1185">Reference proteome</keyword>
<keyword evidence="7 13" id="KW-0472">Membrane</keyword>
<keyword evidence="13" id="KW-0812">Transmembrane</keyword>
<dbReference type="InterPro" id="IPR008266">
    <property type="entry name" value="Tyr_kinase_AS"/>
</dbReference>
<dbReference type="SUPFAM" id="SSF56112">
    <property type="entry name" value="Protein kinase-like (PK-like)"/>
    <property type="match status" value="1"/>
</dbReference>
<accession>A0AAV7KHG5</accession>
<evidence type="ECO:0000313" key="17">
    <source>
        <dbReference type="EMBL" id="KAI6660777.1"/>
    </source>
</evidence>
<dbReference type="InterPro" id="IPR001245">
    <property type="entry name" value="Ser-Thr/Tyr_kinase_cat_dom"/>
</dbReference>
<dbReference type="Gene3D" id="2.10.25.10">
    <property type="entry name" value="Laminin"/>
    <property type="match status" value="1"/>
</dbReference>
<dbReference type="Gene3D" id="3.30.200.20">
    <property type="entry name" value="Phosphorylase Kinase, domain 1"/>
    <property type="match status" value="1"/>
</dbReference>
<evidence type="ECO:0000256" key="9">
    <source>
        <dbReference type="ARBA" id="ARBA00051243"/>
    </source>
</evidence>
<feature type="chain" id="PRO_5043720248" evidence="14">
    <location>
        <begin position="22"/>
        <end position="709"/>
    </location>
</feature>
<feature type="domain" description="Protein kinase" evidence="15">
    <location>
        <begin position="406"/>
        <end position="671"/>
    </location>
</feature>
<evidence type="ECO:0000259" key="15">
    <source>
        <dbReference type="PROSITE" id="PS50011"/>
    </source>
</evidence>
<dbReference type="GO" id="GO:0005524">
    <property type="term" value="F:ATP binding"/>
    <property type="evidence" value="ECO:0007669"/>
    <property type="project" value="UniProtKB-UniRule"/>
</dbReference>
<keyword evidence="5" id="KW-0418">Kinase</keyword>
<dbReference type="GO" id="GO:0048468">
    <property type="term" value="P:cell development"/>
    <property type="evidence" value="ECO:0007669"/>
    <property type="project" value="UniProtKB-ARBA"/>
</dbReference>
<proteinExistence type="predicted"/>
<evidence type="ECO:0000256" key="6">
    <source>
        <dbReference type="ARBA" id="ARBA00022840"/>
    </source>
</evidence>
<evidence type="ECO:0000256" key="14">
    <source>
        <dbReference type="SAM" id="SignalP"/>
    </source>
</evidence>
<dbReference type="GO" id="GO:0007169">
    <property type="term" value="P:cell surface receptor protein tyrosine kinase signaling pathway"/>
    <property type="evidence" value="ECO:0007669"/>
    <property type="project" value="TreeGrafter"/>
</dbReference>
<evidence type="ECO:0000256" key="8">
    <source>
        <dbReference type="ARBA" id="ARBA00023137"/>
    </source>
</evidence>
<name>A0AAV7KHG5_9METZ</name>
<feature type="transmembrane region" description="Helical" evidence="13">
    <location>
        <begin position="189"/>
        <end position="220"/>
    </location>
</feature>
<dbReference type="SMART" id="SM00219">
    <property type="entry name" value="TyrKc"/>
    <property type="match status" value="1"/>
</dbReference>
<evidence type="ECO:0000256" key="3">
    <source>
        <dbReference type="ARBA" id="ARBA00022679"/>
    </source>
</evidence>
<dbReference type="PROSITE" id="PS00107">
    <property type="entry name" value="PROTEIN_KINASE_ATP"/>
    <property type="match status" value="1"/>
</dbReference>
<dbReference type="PROSITE" id="PS00109">
    <property type="entry name" value="PROTEIN_KINASE_TYR"/>
    <property type="match status" value="1"/>
</dbReference>
<gene>
    <name evidence="17" type="ORF">LOD99_10225</name>
</gene>
<evidence type="ECO:0000256" key="2">
    <source>
        <dbReference type="ARBA" id="ARBA00004308"/>
    </source>
</evidence>
<comment type="subcellular location">
    <subcellularLocation>
        <location evidence="2">Endomembrane system</location>
    </subcellularLocation>
    <subcellularLocation>
        <location evidence="1">Membrane</location>
        <topology evidence="1">Single-pass membrane protein</topology>
    </subcellularLocation>
</comment>
<dbReference type="PROSITE" id="PS50011">
    <property type="entry name" value="PROTEIN_KINASE_DOM"/>
    <property type="match status" value="1"/>
</dbReference>
<dbReference type="PRINTS" id="PR00109">
    <property type="entry name" value="TYRKINASE"/>
</dbReference>
<evidence type="ECO:0000256" key="10">
    <source>
        <dbReference type="PROSITE-ProRule" id="PRU00076"/>
    </source>
</evidence>
<evidence type="ECO:0000259" key="16">
    <source>
        <dbReference type="PROSITE" id="PS50026"/>
    </source>
</evidence>
<dbReference type="InterPro" id="IPR050122">
    <property type="entry name" value="RTK"/>
</dbReference>
<dbReference type="GO" id="GO:0050793">
    <property type="term" value="P:regulation of developmental process"/>
    <property type="evidence" value="ECO:0007669"/>
    <property type="project" value="UniProtKB-ARBA"/>
</dbReference>
<evidence type="ECO:0000256" key="12">
    <source>
        <dbReference type="SAM" id="MobiDB-lite"/>
    </source>
</evidence>
<dbReference type="InterPro" id="IPR020635">
    <property type="entry name" value="Tyr_kinase_cat_dom"/>
</dbReference>
<dbReference type="InterPro" id="IPR011009">
    <property type="entry name" value="Kinase-like_dom_sf"/>
</dbReference>
<dbReference type="GO" id="GO:0012505">
    <property type="term" value="C:endomembrane system"/>
    <property type="evidence" value="ECO:0007669"/>
    <property type="project" value="UniProtKB-SubCell"/>
</dbReference>
<dbReference type="PANTHER" id="PTHR24416">
    <property type="entry name" value="TYROSINE-PROTEIN KINASE RECEPTOR"/>
    <property type="match status" value="1"/>
</dbReference>
<feature type="binding site" evidence="11">
    <location>
        <position position="437"/>
    </location>
    <ligand>
        <name>ATP</name>
        <dbReference type="ChEBI" id="CHEBI:30616"/>
    </ligand>
</feature>
<dbReference type="InterPro" id="IPR000719">
    <property type="entry name" value="Prot_kinase_dom"/>
</dbReference>
<reference evidence="17 18" key="1">
    <citation type="journal article" date="2023" name="BMC Biol.">
        <title>The compact genome of the sponge Oopsacas minuta (Hexactinellida) is lacking key metazoan core genes.</title>
        <authorList>
            <person name="Santini S."/>
            <person name="Schenkelaars Q."/>
            <person name="Jourda C."/>
            <person name="Duchesne M."/>
            <person name="Belahbib H."/>
            <person name="Rocher C."/>
            <person name="Selva M."/>
            <person name="Riesgo A."/>
            <person name="Vervoort M."/>
            <person name="Leys S.P."/>
            <person name="Kodjabachian L."/>
            <person name="Le Bivic A."/>
            <person name="Borchiellini C."/>
            <person name="Claverie J.M."/>
            <person name="Renard E."/>
        </authorList>
    </citation>
    <scope>NUCLEOTIDE SEQUENCE [LARGE SCALE GENOMIC DNA]</scope>
    <source>
        <strain evidence="17">SPO-2</strain>
    </source>
</reference>
<dbReference type="Pfam" id="PF07714">
    <property type="entry name" value="PK_Tyr_Ser-Thr"/>
    <property type="match status" value="1"/>
</dbReference>
<dbReference type="GO" id="GO:0043235">
    <property type="term" value="C:receptor complex"/>
    <property type="evidence" value="ECO:0007669"/>
    <property type="project" value="TreeGrafter"/>
</dbReference>
<evidence type="ECO:0000256" key="5">
    <source>
        <dbReference type="ARBA" id="ARBA00022777"/>
    </source>
</evidence>
<dbReference type="SMART" id="SM00181">
    <property type="entry name" value="EGF"/>
    <property type="match status" value="2"/>
</dbReference>
<keyword evidence="13" id="KW-1133">Transmembrane helix</keyword>
<dbReference type="AlphaFoldDB" id="A0AAV7KHG5"/>
<evidence type="ECO:0000256" key="1">
    <source>
        <dbReference type="ARBA" id="ARBA00004167"/>
    </source>
</evidence>
<feature type="region of interest" description="Disordered" evidence="12">
    <location>
        <begin position="350"/>
        <end position="377"/>
    </location>
</feature>
<dbReference type="GO" id="GO:0004714">
    <property type="term" value="F:transmembrane receptor protein tyrosine kinase activity"/>
    <property type="evidence" value="ECO:0007669"/>
    <property type="project" value="UniProtKB-EC"/>
</dbReference>
<keyword evidence="6 11" id="KW-0067">ATP-binding</keyword>
<feature type="domain" description="EGF-like" evidence="16">
    <location>
        <begin position="22"/>
        <end position="55"/>
    </location>
</feature>
<feature type="region of interest" description="Disordered" evidence="12">
    <location>
        <begin position="229"/>
        <end position="254"/>
    </location>
</feature>
<evidence type="ECO:0000256" key="4">
    <source>
        <dbReference type="ARBA" id="ARBA00022741"/>
    </source>
</evidence>
<comment type="caution">
    <text evidence="17">The sequence shown here is derived from an EMBL/GenBank/DDBJ whole genome shotgun (WGS) entry which is preliminary data.</text>
</comment>
<organism evidence="17 18">
    <name type="scientific">Oopsacas minuta</name>
    <dbReference type="NCBI Taxonomy" id="111878"/>
    <lineage>
        <taxon>Eukaryota</taxon>
        <taxon>Metazoa</taxon>
        <taxon>Porifera</taxon>
        <taxon>Hexactinellida</taxon>
        <taxon>Hexasterophora</taxon>
        <taxon>Lyssacinosida</taxon>
        <taxon>Leucopsacidae</taxon>
        <taxon>Oopsacas</taxon>
    </lineage>
</organism>
<keyword evidence="3" id="KW-0808">Transferase</keyword>
<dbReference type="InterPro" id="IPR017441">
    <property type="entry name" value="Protein_kinase_ATP_BS"/>
</dbReference>
<keyword evidence="10" id="KW-0245">EGF-like domain</keyword>
<keyword evidence="14" id="KW-0732">Signal</keyword>
<protein>
    <submittedName>
        <fullName evidence="17">Uncharacterized protein</fullName>
    </submittedName>
</protein>
<comment type="caution">
    <text evidence="10">Lacks conserved residue(s) required for the propagation of feature annotation.</text>
</comment>
<feature type="signal peptide" evidence="14">
    <location>
        <begin position="1"/>
        <end position="21"/>
    </location>
</feature>
<dbReference type="Gene3D" id="1.10.510.10">
    <property type="entry name" value="Transferase(Phosphotransferase) domain 1"/>
    <property type="match status" value="1"/>
</dbReference>
<feature type="disulfide bond" evidence="10">
    <location>
        <begin position="45"/>
        <end position="54"/>
    </location>
</feature>
<dbReference type="PROSITE" id="PS50026">
    <property type="entry name" value="EGF_3"/>
    <property type="match status" value="2"/>
</dbReference>
<dbReference type="PROSITE" id="PS01186">
    <property type="entry name" value="EGF_2"/>
    <property type="match status" value="1"/>
</dbReference>